<dbReference type="GO" id="GO:0034271">
    <property type="term" value="C:phosphatidylinositol 3-kinase complex, class III, type I"/>
    <property type="evidence" value="ECO:0007669"/>
    <property type="project" value="EnsemblFungi"/>
</dbReference>
<dbReference type="RefSeq" id="XP_003648188.1">
    <property type="nucleotide sequence ID" value="XM_003648140.1"/>
</dbReference>
<evidence type="ECO:0000313" key="3">
    <source>
        <dbReference type="EMBL" id="AET41371.1"/>
    </source>
</evidence>
<feature type="coiled-coil region" evidence="1">
    <location>
        <begin position="25"/>
        <end position="52"/>
    </location>
</feature>
<dbReference type="GO" id="GO:0005774">
    <property type="term" value="C:vacuolar membrane"/>
    <property type="evidence" value="ECO:0007669"/>
    <property type="project" value="EnsemblFungi"/>
</dbReference>
<dbReference type="GO" id="GO:0000407">
    <property type="term" value="C:phagophore assembly site"/>
    <property type="evidence" value="ECO:0007669"/>
    <property type="project" value="EnsemblFungi"/>
</dbReference>
<keyword evidence="1" id="KW-0175">Coiled coil</keyword>
<name>G8JWZ7_ERECY</name>
<dbReference type="KEGG" id="erc:Ecym_8075"/>
<dbReference type="Proteomes" id="UP000006790">
    <property type="component" value="Chromosome 8"/>
</dbReference>
<dbReference type="OrthoDB" id="4034212at2759"/>
<dbReference type="InParanoid" id="G8JWZ7"/>
<dbReference type="GeneID" id="11471480"/>
<dbReference type="eggNOG" id="ENOG502S4WG">
    <property type="taxonomic scope" value="Eukaryota"/>
</dbReference>
<feature type="region of interest" description="Disordered" evidence="2">
    <location>
        <begin position="77"/>
        <end position="97"/>
    </location>
</feature>
<sequence length="219" mass="25519">MTYLLTYTSVQIYEHIEIAEQHCIERNYQNASKEYEHVLEQLESLVKDLALNGDLKRAIMLLKEDIELKVKELEQWDQRKQPTPANTTQGLSTNNKSSPGRVIDMNMHLNNANPITDPFLASIINKLQTNILQVLTQQFAGEAKTAGQKEVSCLVTQQIAQFQKEIAIFEQRKFREYDTKMDQLIKENKKLSNQVVRLKDRWDSLVESAKQKRNQQERQ</sequence>
<proteinExistence type="predicted"/>
<organism evidence="3 4">
    <name type="scientific">Eremothecium cymbalariae (strain CBS 270.75 / DBVPG 7215 / KCTC 17166 / NRRL Y-17582)</name>
    <name type="common">Yeast</name>
    <dbReference type="NCBI Taxonomy" id="931890"/>
    <lineage>
        <taxon>Eukaryota</taxon>
        <taxon>Fungi</taxon>
        <taxon>Dikarya</taxon>
        <taxon>Ascomycota</taxon>
        <taxon>Saccharomycotina</taxon>
        <taxon>Saccharomycetes</taxon>
        <taxon>Saccharomycetales</taxon>
        <taxon>Saccharomycetaceae</taxon>
        <taxon>Eremothecium</taxon>
    </lineage>
</organism>
<feature type="compositionally biased region" description="Polar residues" evidence="2">
    <location>
        <begin position="81"/>
        <end position="97"/>
    </location>
</feature>
<keyword evidence="4" id="KW-1185">Reference proteome</keyword>
<evidence type="ECO:0000313" key="4">
    <source>
        <dbReference type="Proteomes" id="UP000006790"/>
    </source>
</evidence>
<dbReference type="FunCoup" id="G8JWZ7">
    <property type="interactions" value="52"/>
</dbReference>
<accession>G8JWZ7</accession>
<dbReference type="STRING" id="931890.G8JWZ7"/>
<reference evidence="4" key="1">
    <citation type="journal article" date="2012" name="G3 (Bethesda)">
        <title>Pichia sorbitophila, an interspecies yeast hybrid reveals early steps of genome resolution following polyploidization.</title>
        <authorList>
            <person name="Leh Louis V."/>
            <person name="Despons L."/>
            <person name="Friedrich A."/>
            <person name="Martin T."/>
            <person name="Durrens P."/>
            <person name="Casaregola S."/>
            <person name="Neuveglise C."/>
            <person name="Fairhead C."/>
            <person name="Marck C."/>
            <person name="Cruz J.A."/>
            <person name="Straub M.L."/>
            <person name="Kugler V."/>
            <person name="Sacerdot C."/>
            <person name="Uzunov Z."/>
            <person name="Thierry A."/>
            <person name="Weiss S."/>
            <person name="Bleykasten C."/>
            <person name="De Montigny J."/>
            <person name="Jacques N."/>
            <person name="Jung P."/>
            <person name="Lemaire M."/>
            <person name="Mallet S."/>
            <person name="Morel G."/>
            <person name="Richard G.F."/>
            <person name="Sarkar A."/>
            <person name="Savel G."/>
            <person name="Schacherer J."/>
            <person name="Seret M.L."/>
            <person name="Talla E."/>
            <person name="Samson G."/>
            <person name="Jubin C."/>
            <person name="Poulain J."/>
            <person name="Vacherie B."/>
            <person name="Barbe V."/>
            <person name="Pelletier E."/>
            <person name="Sherman D.J."/>
            <person name="Westhof E."/>
            <person name="Weissenbach J."/>
            <person name="Baret P.V."/>
            <person name="Wincker P."/>
            <person name="Gaillardin C."/>
            <person name="Dujon B."/>
            <person name="Souciet J.L."/>
        </authorList>
    </citation>
    <scope>NUCLEOTIDE SEQUENCE [LARGE SCALE GENOMIC DNA]</scope>
    <source>
        <strain evidence="4">CBS 270.75 / DBVPG 7215 / KCTC 17166 / NRRL Y-17582</strain>
    </source>
</reference>
<dbReference type="EMBL" id="CP002504">
    <property type="protein sequence ID" value="AET41371.1"/>
    <property type="molecule type" value="Genomic_DNA"/>
</dbReference>
<feature type="coiled-coil region" evidence="1">
    <location>
        <begin position="174"/>
        <end position="219"/>
    </location>
</feature>
<evidence type="ECO:0000256" key="2">
    <source>
        <dbReference type="SAM" id="MobiDB-lite"/>
    </source>
</evidence>
<dbReference type="GO" id="GO:0016236">
    <property type="term" value="P:macroautophagy"/>
    <property type="evidence" value="ECO:0007669"/>
    <property type="project" value="EnsemblFungi"/>
</dbReference>
<dbReference type="AlphaFoldDB" id="G8JWZ7"/>
<gene>
    <name evidence="3" type="ordered locus">Ecym_8075</name>
</gene>
<dbReference type="OMA" id="NARNWDN"/>
<dbReference type="GO" id="GO:0005198">
    <property type="term" value="F:structural molecule activity"/>
    <property type="evidence" value="ECO:0007669"/>
    <property type="project" value="EnsemblFungi"/>
</dbReference>
<dbReference type="HOGENOM" id="CLU_107237_0_0_1"/>
<protein>
    <submittedName>
        <fullName evidence="3">Uncharacterized protein</fullName>
    </submittedName>
</protein>
<evidence type="ECO:0000256" key="1">
    <source>
        <dbReference type="SAM" id="Coils"/>
    </source>
</evidence>
<dbReference type="GO" id="GO:0042802">
    <property type="term" value="F:identical protein binding"/>
    <property type="evidence" value="ECO:0007669"/>
    <property type="project" value="EnsemblFungi"/>
</dbReference>